<comment type="caution">
    <text evidence="2">The sequence shown here is derived from an EMBL/GenBank/DDBJ whole genome shotgun (WGS) entry which is preliminary data.</text>
</comment>
<evidence type="ECO:0000313" key="3">
    <source>
        <dbReference type="Proteomes" id="UP001341840"/>
    </source>
</evidence>
<dbReference type="Proteomes" id="UP001341840">
    <property type="component" value="Unassembled WGS sequence"/>
</dbReference>
<dbReference type="EMBL" id="JASCZI010060479">
    <property type="protein sequence ID" value="MED6132575.1"/>
    <property type="molecule type" value="Genomic_DNA"/>
</dbReference>
<sequence>MRTPGSIAVQIKEKTIGRARISVEAVTVKRIEADGSNRREKEPSRSEGEPPDRAPRRKTKGAWVKEHVSEMGSEKFTLCKESKQKKWKNVRRDEECEIQNDGVRSNVCEINSAKEPITNMMGTASLKMSCLQIGMPSVLVIDELQVEEMVGKWEEEVGREAKVEARVNRMPKQHRREGMANKSQMQIKMGWGEMAV</sequence>
<name>A0ABU6S969_9FABA</name>
<evidence type="ECO:0000256" key="1">
    <source>
        <dbReference type="SAM" id="MobiDB-lite"/>
    </source>
</evidence>
<accession>A0ABU6S969</accession>
<organism evidence="2 3">
    <name type="scientific">Stylosanthes scabra</name>
    <dbReference type="NCBI Taxonomy" id="79078"/>
    <lineage>
        <taxon>Eukaryota</taxon>
        <taxon>Viridiplantae</taxon>
        <taxon>Streptophyta</taxon>
        <taxon>Embryophyta</taxon>
        <taxon>Tracheophyta</taxon>
        <taxon>Spermatophyta</taxon>
        <taxon>Magnoliopsida</taxon>
        <taxon>eudicotyledons</taxon>
        <taxon>Gunneridae</taxon>
        <taxon>Pentapetalae</taxon>
        <taxon>rosids</taxon>
        <taxon>fabids</taxon>
        <taxon>Fabales</taxon>
        <taxon>Fabaceae</taxon>
        <taxon>Papilionoideae</taxon>
        <taxon>50 kb inversion clade</taxon>
        <taxon>dalbergioids sensu lato</taxon>
        <taxon>Dalbergieae</taxon>
        <taxon>Pterocarpus clade</taxon>
        <taxon>Stylosanthes</taxon>
    </lineage>
</organism>
<feature type="region of interest" description="Disordered" evidence="1">
    <location>
        <begin position="31"/>
        <end position="62"/>
    </location>
</feature>
<protein>
    <submittedName>
        <fullName evidence="2">Uncharacterized protein</fullName>
    </submittedName>
</protein>
<gene>
    <name evidence="2" type="ORF">PIB30_020221</name>
</gene>
<keyword evidence="3" id="KW-1185">Reference proteome</keyword>
<feature type="compositionally biased region" description="Basic and acidic residues" evidence="1">
    <location>
        <begin position="31"/>
        <end position="54"/>
    </location>
</feature>
<reference evidence="2 3" key="1">
    <citation type="journal article" date="2023" name="Plants (Basel)">
        <title>Bridging the Gap: Combining Genomics and Transcriptomics Approaches to Understand Stylosanthes scabra, an Orphan Legume from the Brazilian Caatinga.</title>
        <authorList>
            <person name="Ferreira-Neto J.R.C."/>
            <person name="da Silva M.D."/>
            <person name="Binneck E."/>
            <person name="de Melo N.F."/>
            <person name="da Silva R.H."/>
            <person name="de Melo A.L.T.M."/>
            <person name="Pandolfi V."/>
            <person name="Bustamante F.O."/>
            <person name="Brasileiro-Vidal A.C."/>
            <person name="Benko-Iseppon A.M."/>
        </authorList>
    </citation>
    <scope>NUCLEOTIDE SEQUENCE [LARGE SCALE GENOMIC DNA]</scope>
    <source>
        <tissue evidence="2">Leaves</tissue>
    </source>
</reference>
<proteinExistence type="predicted"/>
<evidence type="ECO:0000313" key="2">
    <source>
        <dbReference type="EMBL" id="MED6132575.1"/>
    </source>
</evidence>